<proteinExistence type="predicted"/>
<evidence type="ECO:0000313" key="1">
    <source>
        <dbReference type="EMBL" id="CAJ2640136.1"/>
    </source>
</evidence>
<dbReference type="Proteomes" id="UP001177021">
    <property type="component" value="Unassembled WGS sequence"/>
</dbReference>
<comment type="caution">
    <text evidence="1">The sequence shown here is derived from an EMBL/GenBank/DDBJ whole genome shotgun (WGS) entry which is preliminary data.</text>
</comment>
<evidence type="ECO:0000313" key="2">
    <source>
        <dbReference type="Proteomes" id="UP001177021"/>
    </source>
</evidence>
<reference evidence="1" key="1">
    <citation type="submission" date="2023-10" db="EMBL/GenBank/DDBJ databases">
        <authorList>
            <person name="Rodriguez Cubillos JULIANA M."/>
            <person name="De Vega J."/>
        </authorList>
    </citation>
    <scope>NUCLEOTIDE SEQUENCE</scope>
</reference>
<organism evidence="1 2">
    <name type="scientific">Trifolium pratense</name>
    <name type="common">Red clover</name>
    <dbReference type="NCBI Taxonomy" id="57577"/>
    <lineage>
        <taxon>Eukaryota</taxon>
        <taxon>Viridiplantae</taxon>
        <taxon>Streptophyta</taxon>
        <taxon>Embryophyta</taxon>
        <taxon>Tracheophyta</taxon>
        <taxon>Spermatophyta</taxon>
        <taxon>Magnoliopsida</taxon>
        <taxon>eudicotyledons</taxon>
        <taxon>Gunneridae</taxon>
        <taxon>Pentapetalae</taxon>
        <taxon>rosids</taxon>
        <taxon>fabids</taxon>
        <taxon>Fabales</taxon>
        <taxon>Fabaceae</taxon>
        <taxon>Papilionoideae</taxon>
        <taxon>50 kb inversion clade</taxon>
        <taxon>NPAAA clade</taxon>
        <taxon>Hologalegina</taxon>
        <taxon>IRL clade</taxon>
        <taxon>Trifolieae</taxon>
        <taxon>Trifolium</taxon>
    </lineage>
</organism>
<gene>
    <name evidence="1" type="ORF">MILVUS5_LOCUS10034</name>
</gene>
<dbReference type="EMBL" id="CASHSV030000024">
    <property type="protein sequence ID" value="CAJ2640136.1"/>
    <property type="molecule type" value="Genomic_DNA"/>
</dbReference>
<protein>
    <submittedName>
        <fullName evidence="1">Uncharacterized protein</fullName>
    </submittedName>
</protein>
<sequence length="67" mass="7539">MTLSNTVKGGSSPLTIAVARNRTVVLPTKSSVNHHWTKVRGCVILVDIGFALFLKLFNYRTKKYIYI</sequence>
<keyword evidence="2" id="KW-1185">Reference proteome</keyword>
<accession>A0ACB0J7F7</accession>
<name>A0ACB0J7F7_TRIPR</name>